<reference evidence="8 9" key="1">
    <citation type="submission" date="2017-04" db="EMBL/GenBank/DDBJ databases">
        <title>Monoglobus pectinilyticus 14 draft genome.</title>
        <authorList>
            <person name="Kim C."/>
            <person name="Rosendale D.I."/>
            <person name="Kelly W.J."/>
            <person name="Tannock G.W."/>
            <person name="Patchett M.L."/>
            <person name="Jordens J.Z."/>
        </authorList>
    </citation>
    <scope>NUCLEOTIDE SEQUENCE [LARGE SCALE GENOMIC DNA]</scope>
    <source>
        <strain evidence="8 9">14</strain>
    </source>
</reference>
<dbReference type="InterPro" id="IPR051094">
    <property type="entry name" value="Diverse_Catalytic_Enzymes"/>
</dbReference>
<keyword evidence="9" id="KW-1185">Reference proteome</keyword>
<dbReference type="PANTHER" id="PTHR35795:SF1">
    <property type="entry name" value="BIS(5'-NUCLEOSYL)-TETRAPHOSPHATASE, SYMMETRICAL"/>
    <property type="match status" value="1"/>
</dbReference>
<organism evidence="8 9">
    <name type="scientific">Monoglobus pectinilyticus</name>
    <dbReference type="NCBI Taxonomy" id="1981510"/>
    <lineage>
        <taxon>Bacteria</taxon>
        <taxon>Bacillati</taxon>
        <taxon>Bacillota</taxon>
        <taxon>Clostridia</taxon>
        <taxon>Monoglobales</taxon>
        <taxon>Monoglobaceae</taxon>
        <taxon>Monoglobus</taxon>
    </lineage>
</organism>
<dbReference type="InterPro" id="IPR006674">
    <property type="entry name" value="HD_domain"/>
</dbReference>
<protein>
    <recommendedName>
        <fullName evidence="1">bis(5'-nucleosyl)-tetraphosphatase (symmetrical)</fullName>
        <ecNumber evidence="1">3.6.1.41</ecNumber>
    </recommendedName>
</protein>
<dbReference type="AlphaFoldDB" id="A0A2K9P2T0"/>
<evidence type="ECO:0000256" key="4">
    <source>
        <dbReference type="ARBA" id="ARBA00022801"/>
    </source>
</evidence>
<dbReference type="KEGG" id="mpec:B9O19_01393"/>
<dbReference type="PROSITE" id="PS51831">
    <property type="entry name" value="HD"/>
    <property type="match status" value="1"/>
</dbReference>
<proteinExistence type="predicted"/>
<dbReference type="Pfam" id="PF01966">
    <property type="entry name" value="HD"/>
    <property type="match status" value="1"/>
</dbReference>
<name>A0A2K9P2T0_9FIRM</name>
<dbReference type="GO" id="GO:0046872">
    <property type="term" value="F:metal ion binding"/>
    <property type="evidence" value="ECO:0007669"/>
    <property type="project" value="UniProtKB-KW"/>
</dbReference>
<accession>A0A2K9P2T0</accession>
<dbReference type="RefSeq" id="WP_207655123.1">
    <property type="nucleotide sequence ID" value="NZ_CP020991.1"/>
</dbReference>
<dbReference type="Gene3D" id="1.10.3210.10">
    <property type="entry name" value="Hypothetical protein af1432"/>
    <property type="match status" value="1"/>
</dbReference>
<keyword evidence="5" id="KW-0408">Iron</keyword>
<dbReference type="EC" id="3.6.1.41" evidence="1"/>
<evidence type="ECO:0000256" key="3">
    <source>
        <dbReference type="ARBA" id="ARBA00022741"/>
    </source>
</evidence>
<feature type="domain" description="HD" evidence="7">
    <location>
        <begin position="19"/>
        <end position="135"/>
    </location>
</feature>
<dbReference type="GO" id="GO:0000166">
    <property type="term" value="F:nucleotide binding"/>
    <property type="evidence" value="ECO:0007669"/>
    <property type="project" value="UniProtKB-KW"/>
</dbReference>
<evidence type="ECO:0000256" key="1">
    <source>
        <dbReference type="ARBA" id="ARBA00012506"/>
    </source>
</evidence>
<dbReference type="CDD" id="cd00077">
    <property type="entry name" value="HDc"/>
    <property type="match status" value="1"/>
</dbReference>
<evidence type="ECO:0000256" key="2">
    <source>
        <dbReference type="ARBA" id="ARBA00022723"/>
    </source>
</evidence>
<dbReference type="EMBL" id="CP020991">
    <property type="protein sequence ID" value="AUO19554.1"/>
    <property type="molecule type" value="Genomic_DNA"/>
</dbReference>
<evidence type="ECO:0000256" key="5">
    <source>
        <dbReference type="ARBA" id="ARBA00023004"/>
    </source>
</evidence>
<dbReference type="SUPFAM" id="SSF109604">
    <property type="entry name" value="HD-domain/PDEase-like"/>
    <property type="match status" value="1"/>
</dbReference>
<dbReference type="GeneID" id="98062792"/>
<evidence type="ECO:0000313" key="8">
    <source>
        <dbReference type="EMBL" id="AUO19554.1"/>
    </source>
</evidence>
<gene>
    <name evidence="8" type="ORF">B9O19_01393</name>
</gene>
<keyword evidence="3" id="KW-0547">Nucleotide-binding</keyword>
<dbReference type="Proteomes" id="UP000235589">
    <property type="component" value="Chromosome"/>
</dbReference>
<dbReference type="NCBIfam" id="TIGR00277">
    <property type="entry name" value="HDIG"/>
    <property type="match status" value="1"/>
</dbReference>
<dbReference type="NCBIfam" id="TIGR00488">
    <property type="entry name" value="bis(5'-nucleosyl)-tetraphosphatase (symmetrical) YqeK"/>
    <property type="match status" value="1"/>
</dbReference>
<dbReference type="PANTHER" id="PTHR35795">
    <property type="entry name" value="SLR1885 PROTEIN"/>
    <property type="match status" value="1"/>
</dbReference>
<dbReference type="InterPro" id="IPR005249">
    <property type="entry name" value="YqeK"/>
</dbReference>
<evidence type="ECO:0000313" key="9">
    <source>
        <dbReference type="Proteomes" id="UP000235589"/>
    </source>
</evidence>
<dbReference type="InterPro" id="IPR003607">
    <property type="entry name" value="HD/PDEase_dom"/>
</dbReference>
<dbReference type="InterPro" id="IPR006675">
    <property type="entry name" value="HDIG_dom"/>
</dbReference>
<dbReference type="SMART" id="SM00471">
    <property type="entry name" value="HDc"/>
    <property type="match status" value="1"/>
</dbReference>
<sequence>MLEIDGIKSELKKILSERRYVHSLGVAEEAEKLARRYGADQSKAYLAGLVHDCAKEFPPEEMEGILKTEYGVPVDSMSRLMPKILHGPLGACEAQRKFEIYDPEILDAIKYHTTGKGNMSTLAKIIYIADYIEPNRDFEGVEKLRRLAYENIDEAIIAGIDETILDLIKRGLIIHPDTVHARNDLIIKRSQR</sequence>
<comment type="catalytic activity">
    <reaction evidence="6">
        <text>P(1),P(4)-bis(5'-adenosyl) tetraphosphate + H2O = 2 ADP + 2 H(+)</text>
        <dbReference type="Rhea" id="RHEA:24252"/>
        <dbReference type="ChEBI" id="CHEBI:15377"/>
        <dbReference type="ChEBI" id="CHEBI:15378"/>
        <dbReference type="ChEBI" id="CHEBI:58141"/>
        <dbReference type="ChEBI" id="CHEBI:456216"/>
        <dbReference type="EC" id="3.6.1.41"/>
    </reaction>
</comment>
<dbReference type="GO" id="GO:0008803">
    <property type="term" value="F:bis(5'-nucleosyl)-tetraphosphatase (symmetrical) activity"/>
    <property type="evidence" value="ECO:0007669"/>
    <property type="project" value="UniProtKB-EC"/>
</dbReference>
<keyword evidence="4 8" id="KW-0378">Hydrolase</keyword>
<evidence type="ECO:0000259" key="7">
    <source>
        <dbReference type="PROSITE" id="PS51831"/>
    </source>
</evidence>
<keyword evidence="2" id="KW-0479">Metal-binding</keyword>
<evidence type="ECO:0000256" key="6">
    <source>
        <dbReference type="ARBA" id="ARBA00049417"/>
    </source>
</evidence>